<accession>A0A7J0DB24</accession>
<organism evidence="3 4">
    <name type="scientific">Actinidia rufa</name>
    <dbReference type="NCBI Taxonomy" id="165716"/>
    <lineage>
        <taxon>Eukaryota</taxon>
        <taxon>Viridiplantae</taxon>
        <taxon>Streptophyta</taxon>
        <taxon>Embryophyta</taxon>
        <taxon>Tracheophyta</taxon>
        <taxon>Spermatophyta</taxon>
        <taxon>Magnoliopsida</taxon>
        <taxon>eudicotyledons</taxon>
        <taxon>Gunneridae</taxon>
        <taxon>Pentapetalae</taxon>
        <taxon>asterids</taxon>
        <taxon>Ericales</taxon>
        <taxon>Actinidiaceae</taxon>
        <taxon>Actinidia</taxon>
    </lineage>
</organism>
<evidence type="ECO:0000313" key="3">
    <source>
        <dbReference type="EMBL" id="GFS30482.1"/>
    </source>
</evidence>
<comment type="similarity">
    <text evidence="1">Belongs to the serpin family.</text>
</comment>
<dbReference type="EMBL" id="BJWL01000124">
    <property type="protein sequence ID" value="GFS30482.1"/>
    <property type="molecule type" value="Genomic_DNA"/>
</dbReference>
<dbReference type="AlphaFoldDB" id="A0A7J0DB24"/>
<dbReference type="InterPro" id="IPR036186">
    <property type="entry name" value="Serpin_sf"/>
</dbReference>
<name>A0A7J0DB24_9ERIC</name>
<reference evidence="4" key="1">
    <citation type="submission" date="2019-07" db="EMBL/GenBank/DDBJ databases">
        <title>De Novo Assembly of kiwifruit Actinidia rufa.</title>
        <authorList>
            <person name="Sugita-Konishi S."/>
            <person name="Sato K."/>
            <person name="Mori E."/>
            <person name="Abe Y."/>
            <person name="Kisaki G."/>
            <person name="Hamano K."/>
            <person name="Suezawa K."/>
            <person name="Otani M."/>
            <person name="Fukuda T."/>
            <person name="Manabe T."/>
            <person name="Gomi K."/>
            <person name="Tabuchi M."/>
            <person name="Akimitsu K."/>
            <person name="Kataoka I."/>
        </authorList>
    </citation>
    <scope>NUCLEOTIDE SEQUENCE [LARGE SCALE GENOMIC DNA]</scope>
    <source>
        <strain evidence="4">cv. Fuchu</strain>
    </source>
</reference>
<evidence type="ECO:0000259" key="2">
    <source>
        <dbReference type="Pfam" id="PF00079"/>
    </source>
</evidence>
<dbReference type="Proteomes" id="UP000585474">
    <property type="component" value="Unassembled WGS sequence"/>
</dbReference>
<dbReference type="PANTHER" id="PTHR11461">
    <property type="entry name" value="SERINE PROTEASE INHIBITOR, SERPIN"/>
    <property type="match status" value="1"/>
</dbReference>
<dbReference type="OrthoDB" id="1063785at2759"/>
<keyword evidence="4" id="KW-1185">Reference proteome</keyword>
<gene>
    <name evidence="3" type="ORF">Acr_00g0012120</name>
</gene>
<comment type="caution">
    <text evidence="3">The sequence shown here is derived from an EMBL/GenBank/DDBJ whole genome shotgun (WGS) entry which is preliminary data.</text>
</comment>
<evidence type="ECO:0000313" key="4">
    <source>
        <dbReference type="Proteomes" id="UP000585474"/>
    </source>
</evidence>
<dbReference type="GO" id="GO:0004867">
    <property type="term" value="F:serine-type endopeptidase inhibitor activity"/>
    <property type="evidence" value="ECO:0007669"/>
    <property type="project" value="InterPro"/>
</dbReference>
<dbReference type="InterPro" id="IPR000215">
    <property type="entry name" value="Serpin_fam"/>
</dbReference>
<dbReference type="Pfam" id="PF00079">
    <property type="entry name" value="Serpin"/>
    <property type="match status" value="1"/>
</dbReference>
<dbReference type="Gene3D" id="3.30.497.10">
    <property type="entry name" value="Antithrombin, subunit I, domain 2"/>
    <property type="match status" value="1"/>
</dbReference>
<dbReference type="GO" id="GO:0005615">
    <property type="term" value="C:extracellular space"/>
    <property type="evidence" value="ECO:0007669"/>
    <property type="project" value="InterPro"/>
</dbReference>
<dbReference type="PANTHER" id="PTHR11461:SF340">
    <property type="entry name" value="SERPIN DOMAIN-CONTAINING PROTEIN"/>
    <property type="match status" value="1"/>
</dbReference>
<feature type="domain" description="Serpin" evidence="2">
    <location>
        <begin position="13"/>
        <end position="138"/>
    </location>
</feature>
<dbReference type="InterPro" id="IPR042178">
    <property type="entry name" value="Serpin_sf_1"/>
</dbReference>
<sequence>MDCPAKKPISNLNSPFCIQMANQVIMKQIAKGSNLVLSPLSFHVMLSLIAAGSTGHTLEQLLSHLESTSVDDLNKISSQIVALTSMHSERNDRISSLIVSFANGLWFDRSFTLKPSFEKIVKGVYKAEAKEVDFANKIVTLRLSLQMLFTSKERWDRKFNKTQTKHQDFHLLDGEETLGIVFFTGAVLNPLLVA</sequence>
<proteinExistence type="inferred from homology"/>
<dbReference type="InterPro" id="IPR023796">
    <property type="entry name" value="Serpin_dom"/>
</dbReference>
<protein>
    <recommendedName>
        <fullName evidence="2">Serpin domain-containing protein</fullName>
    </recommendedName>
</protein>
<dbReference type="SUPFAM" id="SSF56574">
    <property type="entry name" value="Serpins"/>
    <property type="match status" value="1"/>
</dbReference>
<evidence type="ECO:0000256" key="1">
    <source>
        <dbReference type="ARBA" id="ARBA00009500"/>
    </source>
</evidence>